<dbReference type="InterPro" id="IPR057666">
    <property type="entry name" value="DrpA_SLOG"/>
</dbReference>
<proteinExistence type="inferred from homology"/>
<dbReference type="eggNOG" id="COG0758">
    <property type="taxonomic scope" value="Bacteria"/>
</dbReference>
<dbReference type="Proteomes" id="UP000005561">
    <property type="component" value="Unassembled WGS sequence"/>
</dbReference>
<dbReference type="InterPro" id="IPR041614">
    <property type="entry name" value="DprA_WH"/>
</dbReference>
<evidence type="ECO:0000313" key="4">
    <source>
        <dbReference type="EMBL" id="EET62360.1"/>
    </source>
</evidence>
<sequence length="367" mass="40915">MENGFNEKRELEWFWLCSIPGLYEADRKKLLAVWDKPGRVYDAARGREQKIPVLSEKKMDAVRRHWELARAQQEYHKWQRKGIQFISCENPAYPQQLLQIVDYPSGLFCRGRMVSQEETCVAVVGARMCTYNGRNTAESLAERLAENGISVVSGMAYGIDARAQEACLNAGGKSYAIPGCGVDICYPRENRRLYEALIQSGGVISEFYPGTAPLAFHFPMRNRIISGLSKIVVVVEARKKSGTLITAELALEQGRDVYAFPGRMQDALSAGCNRLIQDGAGMITDIDEFLETNGFLLKRAAKEKNSKMVLASSEKLVYSCLDSDAKNLQTLAEETDIPVWQVMGALSALELKGLVSESGKNNYVKMK</sequence>
<dbReference type="EMBL" id="ACCL02000002">
    <property type="protein sequence ID" value="EET62360.1"/>
    <property type="molecule type" value="Genomic_DNA"/>
</dbReference>
<reference evidence="4" key="1">
    <citation type="submission" date="2009-07" db="EMBL/GenBank/DDBJ databases">
        <authorList>
            <person name="Weinstock G."/>
            <person name="Sodergren E."/>
            <person name="Clifton S."/>
            <person name="Fulton L."/>
            <person name="Fulton B."/>
            <person name="Courtney L."/>
            <person name="Fronick C."/>
            <person name="Harrison M."/>
            <person name="Strong C."/>
            <person name="Farmer C."/>
            <person name="Delahaunty K."/>
            <person name="Markovic C."/>
            <person name="Hall O."/>
            <person name="Minx P."/>
            <person name="Tomlinson C."/>
            <person name="Mitreva M."/>
            <person name="Nelson J."/>
            <person name="Hou S."/>
            <person name="Wollam A."/>
            <person name="Pepin K.H."/>
            <person name="Johnson M."/>
            <person name="Bhonagiri V."/>
            <person name="Nash W.E."/>
            <person name="Warren W."/>
            <person name="Chinwalla A."/>
            <person name="Mardis E.R."/>
            <person name="Wilson R.K."/>
        </authorList>
    </citation>
    <scope>NUCLEOTIDE SEQUENCE [LARGE SCALE GENOMIC DNA]</scope>
    <source>
        <strain evidence="4">DSM 14469</strain>
    </source>
</reference>
<dbReference type="RefSeq" id="WP_006860195.1">
    <property type="nucleotide sequence ID" value="NZ_ACCL02000002.1"/>
</dbReference>
<dbReference type="Pfam" id="PF02481">
    <property type="entry name" value="DNA_processg_A"/>
    <property type="match status" value="1"/>
</dbReference>
<accession>C6L9V3</accession>
<dbReference type="Pfam" id="PF17782">
    <property type="entry name" value="WHD_DprA"/>
    <property type="match status" value="1"/>
</dbReference>
<dbReference type="GO" id="GO:0009294">
    <property type="term" value="P:DNA-mediated transformation"/>
    <property type="evidence" value="ECO:0007669"/>
    <property type="project" value="InterPro"/>
</dbReference>
<gene>
    <name evidence="4" type="primary">drpA</name>
    <name evidence="4" type="ORF">BRYFOR_05393</name>
</gene>
<keyword evidence="5" id="KW-1185">Reference proteome</keyword>
<dbReference type="NCBIfam" id="TIGR00732">
    <property type="entry name" value="dprA"/>
    <property type="match status" value="1"/>
</dbReference>
<evidence type="ECO:0000256" key="1">
    <source>
        <dbReference type="ARBA" id="ARBA00006525"/>
    </source>
</evidence>
<feature type="domain" description="Smf/DprA SLOG" evidence="2">
    <location>
        <begin position="85"/>
        <end position="292"/>
    </location>
</feature>
<dbReference type="InterPro" id="IPR036388">
    <property type="entry name" value="WH-like_DNA-bd_sf"/>
</dbReference>
<evidence type="ECO:0000259" key="2">
    <source>
        <dbReference type="Pfam" id="PF02481"/>
    </source>
</evidence>
<dbReference type="AlphaFoldDB" id="C6L9V3"/>
<dbReference type="Gene3D" id="3.40.50.450">
    <property type="match status" value="1"/>
</dbReference>
<name>C6L9V3_9FIRM</name>
<protein>
    <submittedName>
        <fullName evidence="4">DNA processing protein DprA</fullName>
    </submittedName>
</protein>
<feature type="domain" description="DprA winged helix" evidence="3">
    <location>
        <begin position="309"/>
        <end position="356"/>
    </location>
</feature>
<dbReference type="PANTHER" id="PTHR43022:SF1">
    <property type="entry name" value="PROTEIN SMF"/>
    <property type="match status" value="1"/>
</dbReference>
<comment type="caution">
    <text evidence="4">The sequence shown here is derived from an EMBL/GenBank/DDBJ whole genome shotgun (WGS) entry which is preliminary data.</text>
</comment>
<dbReference type="PANTHER" id="PTHR43022">
    <property type="entry name" value="PROTEIN SMF"/>
    <property type="match status" value="1"/>
</dbReference>
<dbReference type="SUPFAM" id="SSF102405">
    <property type="entry name" value="MCP/YpsA-like"/>
    <property type="match status" value="1"/>
</dbReference>
<dbReference type="InterPro" id="IPR003488">
    <property type="entry name" value="DprA"/>
</dbReference>
<evidence type="ECO:0000259" key="3">
    <source>
        <dbReference type="Pfam" id="PF17782"/>
    </source>
</evidence>
<dbReference type="Gene3D" id="1.10.10.10">
    <property type="entry name" value="Winged helix-like DNA-binding domain superfamily/Winged helix DNA-binding domain"/>
    <property type="match status" value="1"/>
</dbReference>
<evidence type="ECO:0000313" key="5">
    <source>
        <dbReference type="Proteomes" id="UP000005561"/>
    </source>
</evidence>
<dbReference type="STRING" id="168384.SAMN05660368_03569"/>
<comment type="similarity">
    <text evidence="1">Belongs to the DprA/Smf family.</text>
</comment>
<dbReference type="OrthoDB" id="9785707at2"/>
<organism evidence="4 5">
    <name type="scientific">Marvinbryantia formatexigens DSM 14469</name>
    <dbReference type="NCBI Taxonomy" id="478749"/>
    <lineage>
        <taxon>Bacteria</taxon>
        <taxon>Bacillati</taxon>
        <taxon>Bacillota</taxon>
        <taxon>Clostridia</taxon>
        <taxon>Lachnospirales</taxon>
        <taxon>Lachnospiraceae</taxon>
        <taxon>Marvinbryantia</taxon>
    </lineage>
</organism>